<dbReference type="Pfam" id="PF05640">
    <property type="entry name" value="NKAIN"/>
    <property type="match status" value="1"/>
</dbReference>
<dbReference type="PANTHER" id="PTHR13084">
    <property type="entry name" value="T-CELL LYMPHOMA BREAKPOINT-ASSOCIATED TARGET 1-RELATED"/>
    <property type="match status" value="1"/>
</dbReference>
<dbReference type="PANTHER" id="PTHR13084:SF7">
    <property type="entry name" value="SODIUM_POTASSIUM-TRANSPORTING ATPASE SUBUNIT BETA-1-INTERACTING PROTEIN"/>
    <property type="match status" value="1"/>
</dbReference>
<organism evidence="9 10">
    <name type="scientific">Oryzias sinensis</name>
    <name type="common">Chinese medaka</name>
    <dbReference type="NCBI Taxonomy" id="183150"/>
    <lineage>
        <taxon>Eukaryota</taxon>
        <taxon>Metazoa</taxon>
        <taxon>Chordata</taxon>
        <taxon>Craniata</taxon>
        <taxon>Vertebrata</taxon>
        <taxon>Euteleostomi</taxon>
        <taxon>Actinopterygii</taxon>
        <taxon>Neopterygii</taxon>
        <taxon>Teleostei</taxon>
        <taxon>Neoteleostei</taxon>
        <taxon>Acanthomorphata</taxon>
        <taxon>Ovalentaria</taxon>
        <taxon>Atherinomorphae</taxon>
        <taxon>Beloniformes</taxon>
        <taxon>Adrianichthyidae</taxon>
        <taxon>Oryziinae</taxon>
        <taxon>Oryzias</taxon>
    </lineage>
</organism>
<comment type="subcellular location">
    <subcellularLocation>
        <location evidence="1 7">Cell membrane</location>
        <topology evidence="1 7">Multi-pass membrane protein</topology>
    </subcellularLocation>
</comment>
<evidence type="ECO:0000256" key="6">
    <source>
        <dbReference type="ARBA" id="ARBA00023136"/>
    </source>
</evidence>
<keyword evidence="10" id="KW-1185">Reference proteome</keyword>
<reference evidence="9" key="2">
    <citation type="submission" date="2025-09" db="UniProtKB">
        <authorList>
            <consortium name="Ensembl"/>
        </authorList>
    </citation>
    <scope>IDENTIFICATION</scope>
</reference>
<evidence type="ECO:0000256" key="2">
    <source>
        <dbReference type="ARBA" id="ARBA00006364"/>
    </source>
</evidence>
<dbReference type="GO" id="GO:0002028">
    <property type="term" value="P:regulation of sodium ion transport"/>
    <property type="evidence" value="ECO:0007669"/>
    <property type="project" value="UniProtKB-UniRule"/>
</dbReference>
<accession>A0A8C7Z7N4</accession>
<keyword evidence="6 7" id="KW-0472">Membrane</keyword>
<dbReference type="InterPro" id="IPR008516">
    <property type="entry name" value="Na/K-Atpase_Interacting"/>
</dbReference>
<evidence type="ECO:0000313" key="9">
    <source>
        <dbReference type="Ensembl" id="ENSOSIP00000039640.1"/>
    </source>
</evidence>
<evidence type="ECO:0000256" key="7">
    <source>
        <dbReference type="RuleBase" id="RU368041"/>
    </source>
</evidence>
<keyword evidence="3 7" id="KW-1003">Cell membrane</keyword>
<dbReference type="AlphaFoldDB" id="A0A8C7Z7N4"/>
<evidence type="ECO:0000256" key="1">
    <source>
        <dbReference type="ARBA" id="ARBA00004651"/>
    </source>
</evidence>
<dbReference type="Ensembl" id="ENSOSIT00000041774.1">
    <property type="protein sequence ID" value="ENSOSIP00000039640.1"/>
    <property type="gene ID" value="ENSOSIG00000019435.1"/>
</dbReference>
<name>A0A8C7Z7N4_9TELE</name>
<protein>
    <recommendedName>
        <fullName evidence="7">Sodium/potassium-transporting ATPase subunit beta-1-interacting protein</fullName>
        <shortName evidence="7">Na(+)/K(+)-transporting ATPase subunit beta-1-interacting protein</shortName>
    </recommendedName>
</protein>
<proteinExistence type="inferred from homology"/>
<feature type="transmembrane region" description="Helical" evidence="7">
    <location>
        <begin position="34"/>
        <end position="55"/>
    </location>
</feature>
<keyword evidence="8" id="KW-0732">Signal</keyword>
<evidence type="ECO:0000256" key="5">
    <source>
        <dbReference type="ARBA" id="ARBA00022989"/>
    </source>
</evidence>
<dbReference type="GeneTree" id="ENSGT00940000157989"/>
<feature type="transmembrane region" description="Helical" evidence="7">
    <location>
        <begin position="62"/>
        <end position="86"/>
    </location>
</feature>
<keyword evidence="5 7" id="KW-1133">Transmembrane helix</keyword>
<sequence>MGCCSGRCVLIFLCCVQLISAVERQAFDFLGFQWAPIMINFFHIIVVILGLFGAIQYRSRYVIMYLLWTLLWIGWNVFVSCLYLDLGGLSKDSDVLSLGLSSHHSWWKDNGPGCRSENLPSPAWQNQQNPELTTVQSCWLEYQYIEILHCGMQLLISLLGVIYAFFVASSFASEEESCKFILNH</sequence>
<dbReference type="Proteomes" id="UP000694383">
    <property type="component" value="Unplaced"/>
</dbReference>
<feature type="transmembrane region" description="Helical" evidence="7">
    <location>
        <begin position="152"/>
        <end position="172"/>
    </location>
</feature>
<evidence type="ECO:0000313" key="10">
    <source>
        <dbReference type="Proteomes" id="UP000694383"/>
    </source>
</evidence>
<evidence type="ECO:0000256" key="3">
    <source>
        <dbReference type="ARBA" id="ARBA00022475"/>
    </source>
</evidence>
<dbReference type="GO" id="GO:0005886">
    <property type="term" value="C:plasma membrane"/>
    <property type="evidence" value="ECO:0007669"/>
    <property type="project" value="UniProtKB-SubCell"/>
</dbReference>
<reference evidence="9" key="1">
    <citation type="submission" date="2025-08" db="UniProtKB">
        <authorList>
            <consortium name="Ensembl"/>
        </authorList>
    </citation>
    <scope>IDENTIFICATION</scope>
</reference>
<keyword evidence="4 7" id="KW-0812">Transmembrane</keyword>
<feature type="chain" id="PRO_5034218164" description="Sodium/potassium-transporting ATPase subunit beta-1-interacting protein" evidence="8">
    <location>
        <begin position="22"/>
        <end position="184"/>
    </location>
</feature>
<evidence type="ECO:0000256" key="8">
    <source>
        <dbReference type="SAM" id="SignalP"/>
    </source>
</evidence>
<feature type="signal peptide" evidence="8">
    <location>
        <begin position="1"/>
        <end position="21"/>
    </location>
</feature>
<comment type="similarity">
    <text evidence="2 7">Belongs to the NKAIN family.</text>
</comment>
<evidence type="ECO:0000256" key="4">
    <source>
        <dbReference type="ARBA" id="ARBA00022692"/>
    </source>
</evidence>